<dbReference type="SMART" id="SM00530">
    <property type="entry name" value="HTH_XRE"/>
    <property type="match status" value="1"/>
</dbReference>
<dbReference type="PANTHER" id="PTHR43236:SF1">
    <property type="entry name" value="BLL7220 PROTEIN"/>
    <property type="match status" value="1"/>
</dbReference>
<dbReference type="Pfam" id="PF01381">
    <property type="entry name" value="HTH_3"/>
    <property type="match status" value="1"/>
</dbReference>
<proteinExistence type="inferred from homology"/>
<dbReference type="Gene3D" id="1.10.10.2910">
    <property type="match status" value="1"/>
</dbReference>
<evidence type="ECO:0000313" key="3">
    <source>
        <dbReference type="EMBL" id="BDS14651.1"/>
    </source>
</evidence>
<sequence length="348" mass="40108">MKETFGKRLKSARLLSLMSQDNLVSAIDGIVSKNAISKYERGEMMPNSKVLIKLAFALSVKPDYFFRPFTVEIESVEFRKKSRLGKKKINAIKQKVTNHVEKYLEIEKLLDIPFRFDNPIAKFQINSGEDIEKAVYTLLDEWKLGFNALPNIIDLLEEKELKVIELDENDSFDGLSGWADGKYPIIVINKNYPIERKRFTALHELGHLLMSFNPNLNHKDIEKFCHRFAGAILIPEETFISELGKRRTRISVPELISIKESYGISIQATMARAFHLDIINEHVYIKFRKYISRNLTEKGLGQYQGKEHSNRFKKLVYRAAAEGVVSVSKAANLSNMKLALFRDELKYL</sequence>
<dbReference type="InterPro" id="IPR010359">
    <property type="entry name" value="IrrE_HExxH"/>
</dbReference>
<dbReference type="GO" id="GO:0003677">
    <property type="term" value="F:DNA binding"/>
    <property type="evidence" value="ECO:0007669"/>
    <property type="project" value="InterPro"/>
</dbReference>
<dbReference type="AlphaFoldDB" id="A0A916DX33"/>
<evidence type="ECO:0000259" key="2">
    <source>
        <dbReference type="PROSITE" id="PS50943"/>
    </source>
</evidence>
<keyword evidence="4" id="KW-1185">Reference proteome</keyword>
<comment type="similarity">
    <text evidence="1">Belongs to the short-chain fatty acyl-CoA assimilation regulator (ScfR) family.</text>
</comment>
<dbReference type="PROSITE" id="PS50943">
    <property type="entry name" value="HTH_CROC1"/>
    <property type="match status" value="1"/>
</dbReference>
<evidence type="ECO:0000256" key="1">
    <source>
        <dbReference type="ARBA" id="ARBA00007227"/>
    </source>
</evidence>
<dbReference type="InterPro" id="IPR052345">
    <property type="entry name" value="Rad_response_metalloprotease"/>
</dbReference>
<reference evidence="3" key="1">
    <citation type="submission" date="2022-09" db="EMBL/GenBank/DDBJ databases">
        <title>Aureispira anguillicida sp. nov., isolated from Leptocephalus of Japanese eel Anguilla japonica.</title>
        <authorList>
            <person name="Yuasa K."/>
            <person name="Mekata T."/>
            <person name="Ikunari K."/>
        </authorList>
    </citation>
    <scope>NUCLEOTIDE SEQUENCE</scope>
    <source>
        <strain evidence="3">EL160426</strain>
    </source>
</reference>
<organism evidence="3 4">
    <name type="scientific">Aureispira anguillae</name>
    <dbReference type="NCBI Taxonomy" id="2864201"/>
    <lineage>
        <taxon>Bacteria</taxon>
        <taxon>Pseudomonadati</taxon>
        <taxon>Bacteroidota</taxon>
        <taxon>Saprospiria</taxon>
        <taxon>Saprospirales</taxon>
        <taxon>Saprospiraceae</taxon>
        <taxon>Aureispira</taxon>
    </lineage>
</organism>
<dbReference type="RefSeq" id="WP_264789867.1">
    <property type="nucleotide sequence ID" value="NZ_AP026867.1"/>
</dbReference>
<dbReference type="InterPro" id="IPR010982">
    <property type="entry name" value="Lambda_DNA-bd_dom_sf"/>
</dbReference>
<dbReference type="Pfam" id="PF06114">
    <property type="entry name" value="Peptidase_M78"/>
    <property type="match status" value="1"/>
</dbReference>
<dbReference type="SUPFAM" id="SSF47413">
    <property type="entry name" value="lambda repressor-like DNA-binding domains"/>
    <property type="match status" value="1"/>
</dbReference>
<dbReference type="EMBL" id="AP026867">
    <property type="protein sequence ID" value="BDS14651.1"/>
    <property type="molecule type" value="Genomic_DNA"/>
</dbReference>
<feature type="domain" description="HTH cro/C1-type" evidence="2">
    <location>
        <begin position="31"/>
        <end position="65"/>
    </location>
</feature>
<gene>
    <name evidence="3" type="ORF">AsAng_0054320</name>
</gene>
<accession>A0A916DX33</accession>
<protein>
    <submittedName>
        <fullName evidence="3">XRE family transcriptional regulator</fullName>
    </submittedName>
</protein>
<evidence type="ECO:0000313" key="4">
    <source>
        <dbReference type="Proteomes" id="UP001060919"/>
    </source>
</evidence>
<dbReference type="Proteomes" id="UP001060919">
    <property type="component" value="Chromosome"/>
</dbReference>
<dbReference type="InterPro" id="IPR001387">
    <property type="entry name" value="Cro/C1-type_HTH"/>
</dbReference>
<dbReference type="CDD" id="cd00093">
    <property type="entry name" value="HTH_XRE"/>
    <property type="match status" value="1"/>
</dbReference>
<dbReference type="PANTHER" id="PTHR43236">
    <property type="entry name" value="ANTITOXIN HIGA1"/>
    <property type="match status" value="1"/>
</dbReference>
<name>A0A916DX33_9BACT</name>
<dbReference type="KEGG" id="aup:AsAng_0054320"/>
<dbReference type="Gene3D" id="1.10.260.40">
    <property type="entry name" value="lambda repressor-like DNA-binding domains"/>
    <property type="match status" value="1"/>
</dbReference>